<protein>
    <submittedName>
        <fullName evidence="1">Uncharacterized protein</fullName>
    </submittedName>
</protein>
<name>A0A0E9S9B7_ANGAN</name>
<dbReference type="EMBL" id="GBXM01071444">
    <property type="protein sequence ID" value="JAH37133.1"/>
    <property type="molecule type" value="Transcribed_RNA"/>
</dbReference>
<accession>A0A0E9S9B7</accession>
<sequence length="14" mass="1660">MKCLGFTGFWRNVT</sequence>
<proteinExistence type="predicted"/>
<evidence type="ECO:0000313" key="1">
    <source>
        <dbReference type="EMBL" id="JAH37133.1"/>
    </source>
</evidence>
<reference evidence="1" key="2">
    <citation type="journal article" date="2015" name="Fish Shellfish Immunol.">
        <title>Early steps in the European eel (Anguilla anguilla)-Vibrio vulnificus interaction in the gills: Role of the RtxA13 toxin.</title>
        <authorList>
            <person name="Callol A."/>
            <person name="Pajuelo D."/>
            <person name="Ebbesson L."/>
            <person name="Teles M."/>
            <person name="MacKenzie S."/>
            <person name="Amaro C."/>
        </authorList>
    </citation>
    <scope>NUCLEOTIDE SEQUENCE</scope>
</reference>
<reference evidence="1" key="1">
    <citation type="submission" date="2014-11" db="EMBL/GenBank/DDBJ databases">
        <authorList>
            <person name="Amaro Gonzalez C."/>
        </authorList>
    </citation>
    <scope>NUCLEOTIDE SEQUENCE</scope>
</reference>
<organism evidence="1">
    <name type="scientific">Anguilla anguilla</name>
    <name type="common">European freshwater eel</name>
    <name type="synonym">Muraena anguilla</name>
    <dbReference type="NCBI Taxonomy" id="7936"/>
    <lineage>
        <taxon>Eukaryota</taxon>
        <taxon>Metazoa</taxon>
        <taxon>Chordata</taxon>
        <taxon>Craniata</taxon>
        <taxon>Vertebrata</taxon>
        <taxon>Euteleostomi</taxon>
        <taxon>Actinopterygii</taxon>
        <taxon>Neopterygii</taxon>
        <taxon>Teleostei</taxon>
        <taxon>Anguilliformes</taxon>
        <taxon>Anguillidae</taxon>
        <taxon>Anguilla</taxon>
    </lineage>
</organism>